<organism evidence="2 3">
    <name type="scientific">Carex littledalei</name>
    <dbReference type="NCBI Taxonomy" id="544730"/>
    <lineage>
        <taxon>Eukaryota</taxon>
        <taxon>Viridiplantae</taxon>
        <taxon>Streptophyta</taxon>
        <taxon>Embryophyta</taxon>
        <taxon>Tracheophyta</taxon>
        <taxon>Spermatophyta</taxon>
        <taxon>Magnoliopsida</taxon>
        <taxon>Liliopsida</taxon>
        <taxon>Poales</taxon>
        <taxon>Cyperaceae</taxon>
        <taxon>Cyperoideae</taxon>
        <taxon>Cariceae</taxon>
        <taxon>Carex</taxon>
        <taxon>Carex subgen. Euthyceras</taxon>
    </lineage>
</organism>
<evidence type="ECO:0000313" key="3">
    <source>
        <dbReference type="Proteomes" id="UP000623129"/>
    </source>
</evidence>
<evidence type="ECO:0008006" key="4">
    <source>
        <dbReference type="Google" id="ProtNLM"/>
    </source>
</evidence>
<reference evidence="2" key="1">
    <citation type="submission" date="2020-01" db="EMBL/GenBank/DDBJ databases">
        <title>Genome sequence of Kobresia littledalei, the first chromosome-level genome in the family Cyperaceae.</title>
        <authorList>
            <person name="Qu G."/>
        </authorList>
    </citation>
    <scope>NUCLEOTIDE SEQUENCE</scope>
    <source>
        <strain evidence="2">C.B.Clarke</strain>
        <tissue evidence="2">Leaf</tissue>
    </source>
</reference>
<gene>
    <name evidence="2" type="ORF">FCM35_KLT06375</name>
</gene>
<comment type="caution">
    <text evidence="2">The sequence shown here is derived from an EMBL/GenBank/DDBJ whole genome shotgun (WGS) entry which is preliminary data.</text>
</comment>
<accession>A0A833R0K0</accession>
<feature type="region of interest" description="Disordered" evidence="1">
    <location>
        <begin position="80"/>
        <end position="116"/>
    </location>
</feature>
<feature type="region of interest" description="Disordered" evidence="1">
    <location>
        <begin position="412"/>
        <end position="437"/>
    </location>
</feature>
<evidence type="ECO:0000256" key="1">
    <source>
        <dbReference type="SAM" id="MobiDB-lite"/>
    </source>
</evidence>
<sequence>MEKGKAILENNPTKLRVRIDTNTTVSPPNQQEWQVVRRKRRYPDHWRPGGLALLQADQLPRTQPYVPFQTKPTYAQILANPSPAVHPTSSTTHSTTPPTSPPTSPHSPTYYLSPHSPTPLRFPPSAKFSEWKGRCFRCCRTGHSIATCRNPPKCGRYWKSGHTGSRCRSENTKQVTLSAGSSGELRWVQGTELGFDELLAEPKPLNPPPMPEGRPQMLTCFVDRDPQFYHEMNRLHNAVVVHTAGLAVNFDLSVDKVAEWVAESKILPATDVTIAALTKKRFLIMLPPGLAPEVLIQAIPYELWEEGLSFQKWDPLEDAATIRPEFKTMVELSGIPPHMYREKAVINAVSTFGTYLGTVAQPSPANISSWTAVVATESFVDISCSVMMVAGPIKYPVQVCPVKWKKGPMFREEDFPQPQQKFSKPPKPVKQKMAPQV</sequence>
<proteinExistence type="predicted"/>
<feature type="compositionally biased region" description="Low complexity" evidence="1">
    <location>
        <begin position="81"/>
        <end position="97"/>
    </location>
</feature>
<feature type="compositionally biased region" description="Low complexity" evidence="1">
    <location>
        <begin position="106"/>
        <end position="115"/>
    </location>
</feature>
<keyword evidence="3" id="KW-1185">Reference proteome</keyword>
<evidence type="ECO:0000313" key="2">
    <source>
        <dbReference type="EMBL" id="KAF3327769.1"/>
    </source>
</evidence>
<dbReference type="EMBL" id="SWLB01000016">
    <property type="protein sequence ID" value="KAF3327769.1"/>
    <property type="molecule type" value="Genomic_DNA"/>
</dbReference>
<dbReference type="Proteomes" id="UP000623129">
    <property type="component" value="Unassembled WGS sequence"/>
</dbReference>
<name>A0A833R0K0_9POAL</name>
<dbReference type="AlphaFoldDB" id="A0A833R0K0"/>
<protein>
    <recommendedName>
        <fullName evidence="4">CCHC-type domain-containing protein</fullName>
    </recommendedName>
</protein>